<evidence type="ECO:0000313" key="1">
    <source>
        <dbReference type="EMBL" id="MCI13913.1"/>
    </source>
</evidence>
<protein>
    <submittedName>
        <fullName evidence="1">Uncharacterized protein</fullName>
    </submittedName>
</protein>
<comment type="caution">
    <text evidence="1">The sequence shown here is derived from an EMBL/GenBank/DDBJ whole genome shotgun (WGS) entry which is preliminary data.</text>
</comment>
<dbReference type="AlphaFoldDB" id="A0A392PP79"/>
<dbReference type="EMBL" id="LXQA010090151">
    <property type="protein sequence ID" value="MCI13913.1"/>
    <property type="molecule type" value="Genomic_DNA"/>
</dbReference>
<reference evidence="1 2" key="1">
    <citation type="journal article" date="2018" name="Front. Plant Sci.">
        <title>Red Clover (Trifolium pratense) and Zigzag Clover (T. medium) - A Picture of Genomic Similarities and Differences.</title>
        <authorList>
            <person name="Dluhosova J."/>
            <person name="Istvanek J."/>
            <person name="Nedelnik J."/>
            <person name="Repkova J."/>
        </authorList>
    </citation>
    <scope>NUCLEOTIDE SEQUENCE [LARGE SCALE GENOMIC DNA]</scope>
    <source>
        <strain evidence="2">cv. 10/8</strain>
        <tissue evidence="1">Leaf</tissue>
    </source>
</reference>
<organism evidence="1 2">
    <name type="scientific">Trifolium medium</name>
    <dbReference type="NCBI Taxonomy" id="97028"/>
    <lineage>
        <taxon>Eukaryota</taxon>
        <taxon>Viridiplantae</taxon>
        <taxon>Streptophyta</taxon>
        <taxon>Embryophyta</taxon>
        <taxon>Tracheophyta</taxon>
        <taxon>Spermatophyta</taxon>
        <taxon>Magnoliopsida</taxon>
        <taxon>eudicotyledons</taxon>
        <taxon>Gunneridae</taxon>
        <taxon>Pentapetalae</taxon>
        <taxon>rosids</taxon>
        <taxon>fabids</taxon>
        <taxon>Fabales</taxon>
        <taxon>Fabaceae</taxon>
        <taxon>Papilionoideae</taxon>
        <taxon>50 kb inversion clade</taxon>
        <taxon>NPAAA clade</taxon>
        <taxon>Hologalegina</taxon>
        <taxon>IRL clade</taxon>
        <taxon>Trifolieae</taxon>
        <taxon>Trifolium</taxon>
    </lineage>
</organism>
<sequence>VSGTNGCLVVVALLSNAVSGGSFHQLIRTLGSLCLIVSTVFLRLWNAADEDEQFLVKCVEEVALVKFASLEFWKNSVSGNLLPVLTFEKSEFAGNFVSGTFFLLKMAEASEKYKLVDTITDPNLDWVGLEPRGIASLITPTASGTHTTVEEGPAKNWETYCPITGKRVCSPYSEDGFTMYEFAFKELG</sequence>
<feature type="non-terminal residue" evidence="1">
    <location>
        <position position="188"/>
    </location>
</feature>
<accession>A0A392PP79</accession>
<evidence type="ECO:0000313" key="2">
    <source>
        <dbReference type="Proteomes" id="UP000265520"/>
    </source>
</evidence>
<feature type="non-terminal residue" evidence="1">
    <location>
        <position position="1"/>
    </location>
</feature>
<dbReference type="Proteomes" id="UP000265520">
    <property type="component" value="Unassembled WGS sequence"/>
</dbReference>
<proteinExistence type="predicted"/>
<keyword evidence="2" id="KW-1185">Reference proteome</keyword>
<name>A0A392PP79_9FABA</name>